<dbReference type="Proteomes" id="UP000005615">
    <property type="component" value="Unassembled WGS sequence"/>
</dbReference>
<proteinExistence type="predicted"/>
<dbReference type="InterPro" id="IPR037165">
    <property type="entry name" value="AldOxase/xan_DH_Mopterin-bd_sf"/>
</dbReference>
<comment type="caution">
    <text evidence="1">The sequence shown here is derived from an EMBL/GenBank/DDBJ whole genome shotgun (WGS) entry which is preliminary data.</text>
</comment>
<organism evidence="1 2">
    <name type="scientific">Aequoribacter fuscus</name>
    <dbReference type="NCBI Taxonomy" id="2518989"/>
    <lineage>
        <taxon>Bacteria</taxon>
        <taxon>Pseudomonadati</taxon>
        <taxon>Pseudomonadota</taxon>
        <taxon>Gammaproteobacteria</taxon>
        <taxon>Cellvibrionales</taxon>
        <taxon>Halieaceae</taxon>
        <taxon>Aequoribacter</taxon>
    </lineage>
</organism>
<dbReference type="InterPro" id="IPR008274">
    <property type="entry name" value="AldOxase/xan_DH_MoCoBD1"/>
</dbReference>
<dbReference type="STRING" id="2518989.IMCC3088_1922"/>
<dbReference type="InterPro" id="IPR012368">
    <property type="entry name" value="OxRdtase_Mopterin-bd_su_IorB"/>
</dbReference>
<dbReference type="AlphaFoldDB" id="F3L2Z8"/>
<dbReference type="SUPFAM" id="SSF56003">
    <property type="entry name" value="Molybdenum cofactor-binding domain"/>
    <property type="match status" value="2"/>
</dbReference>
<evidence type="ECO:0000313" key="1">
    <source>
        <dbReference type="EMBL" id="EGG29293.1"/>
    </source>
</evidence>
<accession>F3L2Z8</accession>
<dbReference type="InterPro" id="IPR046867">
    <property type="entry name" value="AldOxase/xan_DH_MoCoBD2"/>
</dbReference>
<dbReference type="Pfam" id="PF02738">
    <property type="entry name" value="MoCoBD_1"/>
    <property type="match status" value="1"/>
</dbReference>
<dbReference type="RefSeq" id="WP_009576162.1">
    <property type="nucleotide sequence ID" value="NZ_AEIG01000057.1"/>
</dbReference>
<dbReference type="Pfam" id="PF20256">
    <property type="entry name" value="MoCoBD_2"/>
    <property type="match status" value="2"/>
</dbReference>
<protein>
    <submittedName>
        <fullName evidence="1">Isoquinoline 1-oxidoreductase beta subunit</fullName>
    </submittedName>
</protein>
<dbReference type="PANTHER" id="PTHR47495">
    <property type="entry name" value="ALDEHYDE DEHYDROGENASE"/>
    <property type="match status" value="1"/>
</dbReference>
<evidence type="ECO:0000313" key="2">
    <source>
        <dbReference type="Proteomes" id="UP000005615"/>
    </source>
</evidence>
<name>F3L2Z8_9GAMM</name>
<dbReference type="OrthoDB" id="9767994at2"/>
<reference evidence="1 2" key="1">
    <citation type="journal article" date="2011" name="J. Bacteriol.">
        <title>Genome sequence of strain IMCC3088, a proteorhodopsin-containing marine bacterium belonging to the OM60/NOR5 clade.</title>
        <authorList>
            <person name="Jang Y."/>
            <person name="Oh H.M."/>
            <person name="Kang I."/>
            <person name="Lee K."/>
            <person name="Yang S.J."/>
            <person name="Cho J.C."/>
        </authorList>
    </citation>
    <scope>NUCLEOTIDE SEQUENCE [LARGE SCALE GENOMIC DNA]</scope>
    <source>
        <strain evidence="1 2">IMCC3088</strain>
    </source>
</reference>
<dbReference type="InterPro" id="IPR000674">
    <property type="entry name" value="Ald_Oxase/Xan_DH_a/b"/>
</dbReference>
<dbReference type="GO" id="GO:0016491">
    <property type="term" value="F:oxidoreductase activity"/>
    <property type="evidence" value="ECO:0007669"/>
    <property type="project" value="InterPro"/>
</dbReference>
<dbReference type="EMBL" id="AEIG01000057">
    <property type="protein sequence ID" value="EGG29293.1"/>
    <property type="molecule type" value="Genomic_DNA"/>
</dbReference>
<keyword evidence="2" id="KW-1185">Reference proteome</keyword>
<dbReference type="SMART" id="SM01008">
    <property type="entry name" value="Ald_Xan_dh_C"/>
    <property type="match status" value="1"/>
</dbReference>
<sequence>MGKWTRRGFITAGVIGGGALVVGVALRPGNRNDKLRPYVEGPDEVLVNTWLKIDSANRVTVIVPHSEMGQGAQTVLAQMLADELDAKWDDVSILEAPAEDEYANYALGYGYLFGGMQVPEILVGTLTGLTLQAGKAMHMQITGGSMSIRTTGEYGMRIAGAAAREMLLEAASEVWDVPVEQLRTDQGQIFKSDGSIAAPYSDFAAAAGEKTPPYSPKLKEVSQYRLMGKNIPRRDLPAKVDGSAIFGIDVSVPGMKVATIKAAPVFGAVIDSFDSSSALTLAGVERVVALDDAVAVVADSYWNAKKGLDAVDIRWAQHENSSIDQAAIFEQFESAIDAALASDEIEPEVNVGDANAALAHASSILDVTYRTPYLAHACMEPMNATASVVGDTCEIWVGSQNPLGAKHAVAEALGIPAENIIIHNYLMGGGFGRRSFYDTIVQAAKISQQAGSPIKLVWSREEDMQHDFYRPAFSSRFQAQIDSKGQPVAWRNLFVNKGEPHEAPHIPYAIPNVWIGSVEKPMPIPTGPWRSVDHSQHAFFTESMIDELAHAAKQDPLQFRRALLQDKPRHLAIINRLEELSNWQQVLPEGHGRGIAIHECFGSIVGQVAEVSVRDGRLQVHRVACVADPGFAMSPDGYRAQMESGILYGMSAALSGNIEIQGGAVKQSNFHDYPSVRMATSPIIEVDIFNSGAPTGGAGEPGTPPIAPAITNAIYAAVGVRVRELPVAKQGFNVA</sequence>
<dbReference type="Gene3D" id="3.30.365.10">
    <property type="entry name" value="Aldehyde oxidase/xanthine dehydrogenase, molybdopterin binding domain"/>
    <property type="match status" value="4"/>
</dbReference>
<dbReference type="Gene3D" id="3.90.1170.50">
    <property type="entry name" value="Aldehyde oxidase/xanthine dehydrogenase, a/b hammerhead"/>
    <property type="match status" value="1"/>
</dbReference>
<dbReference type="PANTHER" id="PTHR47495:SF2">
    <property type="entry name" value="ALDEHYDE DEHYDROGENASE"/>
    <property type="match status" value="1"/>
</dbReference>
<dbReference type="eggNOG" id="COG1529">
    <property type="taxonomic scope" value="Bacteria"/>
</dbReference>
<dbReference type="InterPro" id="IPR052516">
    <property type="entry name" value="N-heterocyclic_Hydroxylase"/>
</dbReference>
<dbReference type="PIRSF" id="PIRSF036389">
    <property type="entry name" value="IOR_B"/>
    <property type="match status" value="1"/>
</dbReference>
<gene>
    <name evidence="1" type="ORF">IMCC3088_1922</name>
</gene>